<comment type="caution">
    <text evidence="1">The sequence shown here is derived from an EMBL/GenBank/DDBJ whole genome shotgun (WGS) entry which is preliminary data.</text>
</comment>
<organism evidence="1 2">
    <name type="scientific">Lepraria finkii</name>
    <dbReference type="NCBI Taxonomy" id="1340010"/>
    <lineage>
        <taxon>Eukaryota</taxon>
        <taxon>Fungi</taxon>
        <taxon>Dikarya</taxon>
        <taxon>Ascomycota</taxon>
        <taxon>Pezizomycotina</taxon>
        <taxon>Lecanoromycetes</taxon>
        <taxon>OSLEUM clade</taxon>
        <taxon>Lecanoromycetidae</taxon>
        <taxon>Lecanorales</taxon>
        <taxon>Lecanorineae</taxon>
        <taxon>Stereocaulaceae</taxon>
        <taxon>Lepraria</taxon>
    </lineage>
</organism>
<proteinExistence type="predicted"/>
<name>A0ABR4BNX0_9LECA</name>
<dbReference type="Proteomes" id="UP001590951">
    <property type="component" value="Unassembled WGS sequence"/>
</dbReference>
<gene>
    <name evidence="1" type="ORF">ABVK25_001244</name>
</gene>
<keyword evidence="2" id="KW-1185">Reference proteome</keyword>
<evidence type="ECO:0000313" key="2">
    <source>
        <dbReference type="Proteomes" id="UP001590951"/>
    </source>
</evidence>
<reference evidence="1 2" key="1">
    <citation type="submission" date="2024-09" db="EMBL/GenBank/DDBJ databases">
        <title>Rethinking Asexuality: The Enigmatic Case of Functional Sexual Genes in Lepraria (Stereocaulaceae).</title>
        <authorList>
            <person name="Doellman M."/>
            <person name="Sun Y."/>
            <person name="Barcenas-Pena A."/>
            <person name="Lumbsch H.T."/>
            <person name="Grewe F."/>
        </authorList>
    </citation>
    <scope>NUCLEOTIDE SEQUENCE [LARGE SCALE GENOMIC DNA]</scope>
    <source>
        <strain evidence="1 2">Grewe 0041</strain>
    </source>
</reference>
<dbReference type="EMBL" id="JBHFEH010000002">
    <property type="protein sequence ID" value="KAL2058516.1"/>
    <property type="molecule type" value="Genomic_DNA"/>
</dbReference>
<evidence type="ECO:0000313" key="1">
    <source>
        <dbReference type="EMBL" id="KAL2058516.1"/>
    </source>
</evidence>
<accession>A0ABR4BNX0</accession>
<protein>
    <submittedName>
        <fullName evidence="1">Uncharacterized protein</fullName>
    </submittedName>
</protein>
<sequence length="106" mass="12238">MTSEFFRMFLKRSYASNTRKRKLTKMCSVIRPGRSGRLFFVIETPVYVPASPKRGRRNMDFAEHLSLPRSDAVTDLDECPAVTERKRGRCVKAFSTLYVYLAAHSK</sequence>